<evidence type="ECO:0000313" key="2">
    <source>
        <dbReference type="Proteomes" id="UP000242715"/>
    </source>
</evidence>
<accession>A0A2Z6LRK3</accession>
<proteinExistence type="predicted"/>
<organism evidence="1 2">
    <name type="scientific">Trifolium subterraneum</name>
    <name type="common">Subterranean clover</name>
    <dbReference type="NCBI Taxonomy" id="3900"/>
    <lineage>
        <taxon>Eukaryota</taxon>
        <taxon>Viridiplantae</taxon>
        <taxon>Streptophyta</taxon>
        <taxon>Embryophyta</taxon>
        <taxon>Tracheophyta</taxon>
        <taxon>Spermatophyta</taxon>
        <taxon>Magnoliopsida</taxon>
        <taxon>eudicotyledons</taxon>
        <taxon>Gunneridae</taxon>
        <taxon>Pentapetalae</taxon>
        <taxon>rosids</taxon>
        <taxon>fabids</taxon>
        <taxon>Fabales</taxon>
        <taxon>Fabaceae</taxon>
        <taxon>Papilionoideae</taxon>
        <taxon>50 kb inversion clade</taxon>
        <taxon>NPAAA clade</taxon>
        <taxon>Hologalegina</taxon>
        <taxon>IRL clade</taxon>
        <taxon>Trifolieae</taxon>
        <taxon>Trifolium</taxon>
    </lineage>
</organism>
<dbReference type="PANTHER" id="PTHR36617:SF5">
    <property type="entry name" value="OS05G0421675 PROTEIN"/>
    <property type="match status" value="1"/>
</dbReference>
<protein>
    <recommendedName>
        <fullName evidence="3">Reverse transcriptase zinc-binding domain-containing protein</fullName>
    </recommendedName>
</protein>
<dbReference type="EMBL" id="DF973193">
    <property type="protein sequence ID" value="GAU19071.1"/>
    <property type="molecule type" value="Genomic_DNA"/>
</dbReference>
<reference evidence="2" key="1">
    <citation type="journal article" date="2017" name="Front. Plant Sci.">
        <title>Climate Clever Clovers: New Paradigm to Reduce the Environmental Footprint of Ruminants by Breeding Low Methanogenic Forages Utilizing Haplotype Variation.</title>
        <authorList>
            <person name="Kaur P."/>
            <person name="Appels R."/>
            <person name="Bayer P.E."/>
            <person name="Keeble-Gagnere G."/>
            <person name="Wang J."/>
            <person name="Hirakawa H."/>
            <person name="Shirasawa K."/>
            <person name="Vercoe P."/>
            <person name="Stefanova K."/>
            <person name="Durmic Z."/>
            <person name="Nichols P."/>
            <person name="Revell C."/>
            <person name="Isobe S.N."/>
            <person name="Edwards D."/>
            <person name="Erskine W."/>
        </authorList>
    </citation>
    <scope>NUCLEOTIDE SEQUENCE [LARGE SCALE GENOMIC DNA]</scope>
    <source>
        <strain evidence="2">cv. Daliak</strain>
    </source>
</reference>
<dbReference type="OrthoDB" id="1937528at2759"/>
<dbReference type="PANTHER" id="PTHR36617">
    <property type="entry name" value="PROTEIN, PUTATIVE-RELATED"/>
    <property type="match status" value="1"/>
</dbReference>
<evidence type="ECO:0008006" key="3">
    <source>
        <dbReference type="Google" id="ProtNLM"/>
    </source>
</evidence>
<dbReference type="Proteomes" id="UP000242715">
    <property type="component" value="Unassembled WGS sequence"/>
</dbReference>
<name>A0A2Z6LRK3_TRISU</name>
<gene>
    <name evidence="1" type="ORF">TSUD_99330</name>
</gene>
<evidence type="ECO:0000313" key="1">
    <source>
        <dbReference type="EMBL" id="GAU19071.1"/>
    </source>
</evidence>
<keyword evidence="2" id="KW-1185">Reference proteome</keyword>
<dbReference type="AlphaFoldDB" id="A0A2Z6LRK3"/>
<sequence length="292" mass="33549">MQSTTIGSSFLCKATRVVKVPFMYLALSIGGERLCTSLWELVVTRIRSRLYGWKSRLLYFGGRLVLLKSVLTSLPVYALSVFKALSEELGGLGVRKLREVEGGDRAIRRGGGRFCKYGMTWVMRGWFRESIERRVGNGHDTFFWTDPWLGGVLLSVKYRCMFDLSLSKTGTITAMRDLGWEDGVAAWLWRHKWLWRHDPSGGYIVRGAYNLLPQRHFANVNATTDLICHKQIPLKVFILAWWTTLFGLLIPPKARELAALSYSFFGYAAFRWCGMSETIDYSRLRKLQFTRC</sequence>